<dbReference type="PANTHER" id="PTHR10151:SF120">
    <property type="entry name" value="BIS(5'-ADENOSYL)-TRIPHOSPHATASE"/>
    <property type="match status" value="1"/>
</dbReference>
<comment type="caution">
    <text evidence="2">The sequence shown here is derived from an EMBL/GenBank/DDBJ whole genome shotgun (WGS) entry which is preliminary data.</text>
</comment>
<dbReference type="Pfam" id="PF01663">
    <property type="entry name" value="Phosphodiest"/>
    <property type="match status" value="1"/>
</dbReference>
<dbReference type="SUPFAM" id="SSF53649">
    <property type="entry name" value="Alkaline phosphatase-like"/>
    <property type="match status" value="1"/>
</dbReference>
<name>A0A813T7Z7_ADIRI</name>
<dbReference type="Gene3D" id="3.40.720.10">
    <property type="entry name" value="Alkaline Phosphatase, subunit A"/>
    <property type="match status" value="1"/>
</dbReference>
<dbReference type="InterPro" id="IPR002591">
    <property type="entry name" value="Phosphodiest/P_Trfase"/>
</dbReference>
<protein>
    <recommendedName>
        <fullName evidence="4">Nucleotide pyrophosphatase</fullName>
    </recommendedName>
</protein>
<sequence>MSTDPTSLLLSYDEKIILSIKTSKGQFHSNIIPTQYYTYDSSIVSPIRTTTKLLCVLVLFLTLFIVLLSSILWIIFTTNLPMSDFNIEQTTMSTESSTESIISIQMSTNDITLTTSVLDNNTQTTYSTTEVIHEELTRKVLFIVADGIPADVIENVSIIHMKRIQDIGAYTRAYVGGEKRMYTETPTISSPGYMSLLTGTWGNKHNVYNNHVRNPNYHYKNIFRLLKEQQPEKKIGIFSTWVKNRVKLIGESLPEAGNITFDYKFDGYELDRITYPRDKYARHIFHIDERVTNETTRCIRTDAPDLSWVYLEYTDDMGHFYGDSEPFIRSVLSLDKQIGRIWQAIEYRMKYFNEDWLLLITTDHGRDAKTGREHSRQSIRERTTWIISNTKEMNQYFYDFQPGIVDILPTIARFLNFTIPIESERELDGIPLIGNVSLTNPVIHLNGSALNISWTMLNNIGNVSIWISEKNLFRKGLMDNYTLISTVPIDQQMINIDLDNYSSYFFKIVLEGQFNSVNKWIFRPWYRNQTIS</sequence>
<evidence type="ECO:0008006" key="4">
    <source>
        <dbReference type="Google" id="ProtNLM"/>
    </source>
</evidence>
<feature type="transmembrane region" description="Helical" evidence="1">
    <location>
        <begin position="53"/>
        <end position="76"/>
    </location>
</feature>
<keyword evidence="1" id="KW-0472">Membrane</keyword>
<dbReference type="PANTHER" id="PTHR10151">
    <property type="entry name" value="ECTONUCLEOTIDE PYROPHOSPHATASE/PHOSPHODIESTERASE"/>
    <property type="match status" value="1"/>
</dbReference>
<evidence type="ECO:0000313" key="2">
    <source>
        <dbReference type="EMBL" id="CAF0805991.1"/>
    </source>
</evidence>
<keyword evidence="1" id="KW-1133">Transmembrane helix</keyword>
<organism evidence="2 3">
    <name type="scientific">Adineta ricciae</name>
    <name type="common">Rotifer</name>
    <dbReference type="NCBI Taxonomy" id="249248"/>
    <lineage>
        <taxon>Eukaryota</taxon>
        <taxon>Metazoa</taxon>
        <taxon>Spiralia</taxon>
        <taxon>Gnathifera</taxon>
        <taxon>Rotifera</taxon>
        <taxon>Eurotatoria</taxon>
        <taxon>Bdelloidea</taxon>
        <taxon>Adinetida</taxon>
        <taxon>Adinetidae</taxon>
        <taxon>Adineta</taxon>
    </lineage>
</organism>
<keyword evidence="1" id="KW-0812">Transmembrane</keyword>
<evidence type="ECO:0000256" key="1">
    <source>
        <dbReference type="SAM" id="Phobius"/>
    </source>
</evidence>
<dbReference type="GO" id="GO:0016787">
    <property type="term" value="F:hydrolase activity"/>
    <property type="evidence" value="ECO:0007669"/>
    <property type="project" value="UniProtKB-ARBA"/>
</dbReference>
<keyword evidence="3" id="KW-1185">Reference proteome</keyword>
<dbReference type="EMBL" id="CAJNOR010000121">
    <property type="protein sequence ID" value="CAF0805991.1"/>
    <property type="molecule type" value="Genomic_DNA"/>
</dbReference>
<proteinExistence type="predicted"/>
<reference evidence="2" key="1">
    <citation type="submission" date="2021-02" db="EMBL/GenBank/DDBJ databases">
        <authorList>
            <person name="Nowell W R."/>
        </authorList>
    </citation>
    <scope>NUCLEOTIDE SEQUENCE</scope>
</reference>
<evidence type="ECO:0000313" key="3">
    <source>
        <dbReference type="Proteomes" id="UP000663828"/>
    </source>
</evidence>
<gene>
    <name evidence="2" type="ORF">XAT740_LOCUS3218</name>
</gene>
<dbReference type="AlphaFoldDB" id="A0A813T7Z7"/>
<dbReference type="InterPro" id="IPR017850">
    <property type="entry name" value="Alkaline_phosphatase_core_sf"/>
</dbReference>
<dbReference type="Proteomes" id="UP000663828">
    <property type="component" value="Unassembled WGS sequence"/>
</dbReference>
<accession>A0A813T7Z7</accession>